<accession>A0A410H5I6</accession>
<proteinExistence type="predicted"/>
<dbReference type="Pfam" id="PF00990">
    <property type="entry name" value="GGDEF"/>
    <property type="match status" value="1"/>
</dbReference>
<dbReference type="Pfam" id="PF00563">
    <property type="entry name" value="EAL"/>
    <property type="match status" value="1"/>
</dbReference>
<dbReference type="GO" id="GO:0006355">
    <property type="term" value="P:regulation of DNA-templated transcription"/>
    <property type="evidence" value="ECO:0007669"/>
    <property type="project" value="InterPro"/>
</dbReference>
<dbReference type="InterPro" id="IPR035965">
    <property type="entry name" value="PAS-like_dom_sf"/>
</dbReference>
<dbReference type="PANTHER" id="PTHR44757">
    <property type="entry name" value="DIGUANYLATE CYCLASE DGCP"/>
    <property type="match status" value="1"/>
</dbReference>
<dbReference type="Gene3D" id="3.30.450.20">
    <property type="entry name" value="PAS domain"/>
    <property type="match status" value="1"/>
</dbReference>
<dbReference type="InterPro" id="IPR013767">
    <property type="entry name" value="PAS_fold"/>
</dbReference>
<evidence type="ECO:0000313" key="5">
    <source>
        <dbReference type="Proteomes" id="UP000285478"/>
    </source>
</evidence>
<evidence type="ECO:0000259" key="1">
    <source>
        <dbReference type="PROSITE" id="PS50113"/>
    </source>
</evidence>
<evidence type="ECO:0000259" key="3">
    <source>
        <dbReference type="PROSITE" id="PS50887"/>
    </source>
</evidence>
<keyword evidence="5" id="KW-1185">Reference proteome</keyword>
<dbReference type="InterPro" id="IPR001633">
    <property type="entry name" value="EAL_dom"/>
</dbReference>
<dbReference type="SMART" id="SM00267">
    <property type="entry name" value="GGDEF"/>
    <property type="match status" value="1"/>
</dbReference>
<dbReference type="CDD" id="cd01948">
    <property type="entry name" value="EAL"/>
    <property type="match status" value="1"/>
</dbReference>
<dbReference type="AlphaFoldDB" id="A0A410H5I6"/>
<dbReference type="InterPro" id="IPR035919">
    <property type="entry name" value="EAL_sf"/>
</dbReference>
<dbReference type="CDD" id="cd01949">
    <property type="entry name" value="GGDEF"/>
    <property type="match status" value="1"/>
</dbReference>
<dbReference type="KEGG" id="htr:EPV75_11150"/>
<dbReference type="PROSITE" id="PS50887">
    <property type="entry name" value="GGDEF"/>
    <property type="match status" value="1"/>
</dbReference>
<feature type="domain" description="PAC" evidence="1">
    <location>
        <begin position="211"/>
        <end position="263"/>
    </location>
</feature>
<reference evidence="4 5" key="1">
    <citation type="journal article" date="2018" name="Environ. Microbiol.">
        <title>Genomes of ubiquitous marine and hypersaline Hydrogenovibrio, Thiomicrorhabdus and Thiomicrospira spp. encode a diversity of mechanisms to sustain chemolithoautotrophy in heterogeneous environments.</title>
        <authorList>
            <person name="Scott K.M."/>
            <person name="Williams J."/>
            <person name="Porter C.M.B."/>
            <person name="Russel S."/>
            <person name="Harmer T.L."/>
            <person name="Paul J.H."/>
            <person name="Antonen K.M."/>
            <person name="Bridges M.K."/>
            <person name="Camper G.J."/>
            <person name="Campla C.K."/>
            <person name="Casella L.G."/>
            <person name="Chase E."/>
            <person name="Conrad J.W."/>
            <person name="Cruz M.C."/>
            <person name="Dunlap D.S."/>
            <person name="Duran L."/>
            <person name="Fahsbender E.M."/>
            <person name="Goldsmith D.B."/>
            <person name="Keeley R.F."/>
            <person name="Kondoff M.R."/>
            <person name="Kussy B.I."/>
            <person name="Lane M.K."/>
            <person name="Lawler S."/>
            <person name="Leigh B.A."/>
            <person name="Lewis C."/>
            <person name="Lostal L.M."/>
            <person name="Marking D."/>
            <person name="Mancera P.A."/>
            <person name="McClenthan E.C."/>
            <person name="McIntyre E.A."/>
            <person name="Mine J.A."/>
            <person name="Modi S."/>
            <person name="Moore B.D."/>
            <person name="Morgan W.A."/>
            <person name="Nelson K.M."/>
            <person name="Nguyen K.N."/>
            <person name="Ogburn N."/>
            <person name="Parrino D.G."/>
            <person name="Pedapudi A.D."/>
            <person name="Pelham R.P."/>
            <person name="Preece A.M."/>
            <person name="Rampersad E.A."/>
            <person name="Richardson J.C."/>
            <person name="Rodgers C.M."/>
            <person name="Schaffer B.L."/>
            <person name="Sheridan N.E."/>
            <person name="Solone M.R."/>
            <person name="Staley Z.R."/>
            <person name="Tabuchi M."/>
            <person name="Waide R.J."/>
            <person name="Wanjugi P.W."/>
            <person name="Young S."/>
            <person name="Clum A."/>
            <person name="Daum C."/>
            <person name="Huntemann M."/>
            <person name="Ivanova N."/>
            <person name="Kyrpides N."/>
            <person name="Mikhailova N."/>
            <person name="Palaniappan K."/>
            <person name="Pillay M."/>
            <person name="Reddy T.B.K."/>
            <person name="Shapiro N."/>
            <person name="Stamatis D."/>
            <person name="Varghese N."/>
            <person name="Woyke T."/>
            <person name="Boden R."/>
            <person name="Freyermuth S.K."/>
            <person name="Kerfeld C.A."/>
        </authorList>
    </citation>
    <scope>NUCLEOTIDE SEQUENCE [LARGE SCALE GENOMIC DNA]</scope>
    <source>
        <strain evidence="4 5">JR-2</strain>
    </source>
</reference>
<dbReference type="InterPro" id="IPR029787">
    <property type="entry name" value="Nucleotide_cyclase"/>
</dbReference>
<dbReference type="CDD" id="cd00130">
    <property type="entry name" value="PAS"/>
    <property type="match status" value="1"/>
</dbReference>
<dbReference type="Proteomes" id="UP000285478">
    <property type="component" value="Chromosome"/>
</dbReference>
<dbReference type="InterPro" id="IPR000014">
    <property type="entry name" value="PAS"/>
</dbReference>
<dbReference type="InterPro" id="IPR052155">
    <property type="entry name" value="Biofilm_reg_signaling"/>
</dbReference>
<sequence length="704" mass="80389">MQAAELEERHLKALKLSHQQTLEIINRFEQGVILFTADANPILFNQTFLHYYPQLESSEDFFKDVALFTQKHHGHRFELKDWLKQLHQNIESPHQQVWLKSPQSKVSIPVRLQAYWIDLHTTPHILLIVSDQTLHTQVTAQRKLMEASYAGQFVTNAQGYIQHPNQAFSGYTGLTQTELSRMTYIDWLRQQVSFKVPFEKVISALLKEHFWTGEVQVHASEENVFFAVLSLSMILDAEQNIEHFVGLLQDTTDIRAAQTEIQQLAYFDKLTGLPNQTLLHDRIERLLQQTDSETPYHALYLISLDGFKSINDTFGHDTGDELLQQVANKLKQTLPEQAFLARVGGGNFSILYPSQSQDEALSKQDIARYSETLLDLIDDRYKLEDSSVHTSASIGICPFALNDTVHYDSDQLTRYTNMAMYEAKKLGGNQAYLFEDTLMQRAKRRLELIEALNHSELDDEFQMYFQPQVNREGRVVSAETLLRWFHPTLGLVSPAKFIPVAEEGRQIIKIGLWVLHKAFLQARAWNAKYCDIRIAINVSPVQFHEQSFIEMIIGLIKFTQVNPHNITLELTEGVLIKNAKLALQKIQHLVSLGFEVSIDDFGTGYSSLSYLQKLPLHELKIDKSFISDVPGNVDDEAIITSIIQLAASKQLKIVAEGVETQAQADYLNALYPDILQQGYLYGKPLPADEFEDVFVKPQANNRTA</sequence>
<dbReference type="RefSeq" id="WP_128385440.1">
    <property type="nucleotide sequence ID" value="NZ_CP035033.1"/>
</dbReference>
<dbReference type="EMBL" id="CP035033">
    <property type="protein sequence ID" value="QAB16179.1"/>
    <property type="molecule type" value="Genomic_DNA"/>
</dbReference>
<protein>
    <submittedName>
        <fullName evidence="4">EAL domain-containing protein</fullName>
    </submittedName>
</protein>
<dbReference type="SUPFAM" id="SSF141868">
    <property type="entry name" value="EAL domain-like"/>
    <property type="match status" value="1"/>
</dbReference>
<dbReference type="InterPro" id="IPR000160">
    <property type="entry name" value="GGDEF_dom"/>
</dbReference>
<dbReference type="SUPFAM" id="SSF55785">
    <property type="entry name" value="PYP-like sensor domain (PAS domain)"/>
    <property type="match status" value="1"/>
</dbReference>
<dbReference type="NCBIfam" id="TIGR00229">
    <property type="entry name" value="sensory_box"/>
    <property type="match status" value="1"/>
</dbReference>
<evidence type="ECO:0000259" key="2">
    <source>
        <dbReference type="PROSITE" id="PS50883"/>
    </source>
</evidence>
<name>A0A410H5I6_9GAMM</name>
<dbReference type="Gene3D" id="3.20.20.450">
    <property type="entry name" value="EAL domain"/>
    <property type="match status" value="1"/>
</dbReference>
<dbReference type="NCBIfam" id="TIGR00254">
    <property type="entry name" value="GGDEF"/>
    <property type="match status" value="1"/>
</dbReference>
<organism evidence="4 5">
    <name type="scientific">Hydrogenovibrio thermophilus</name>
    <dbReference type="NCBI Taxonomy" id="265883"/>
    <lineage>
        <taxon>Bacteria</taxon>
        <taxon>Pseudomonadati</taxon>
        <taxon>Pseudomonadota</taxon>
        <taxon>Gammaproteobacteria</taxon>
        <taxon>Thiotrichales</taxon>
        <taxon>Piscirickettsiaceae</taxon>
        <taxon>Hydrogenovibrio</taxon>
    </lineage>
</organism>
<gene>
    <name evidence="4" type="ORF">EPV75_11150</name>
</gene>
<dbReference type="SUPFAM" id="SSF55073">
    <property type="entry name" value="Nucleotide cyclase"/>
    <property type="match status" value="1"/>
</dbReference>
<dbReference type="InterPro" id="IPR000700">
    <property type="entry name" value="PAS-assoc_C"/>
</dbReference>
<dbReference type="Pfam" id="PF00989">
    <property type="entry name" value="PAS"/>
    <property type="match status" value="1"/>
</dbReference>
<dbReference type="InterPro" id="IPR043128">
    <property type="entry name" value="Rev_trsase/Diguanyl_cyclase"/>
</dbReference>
<evidence type="ECO:0000313" key="4">
    <source>
        <dbReference type="EMBL" id="QAB16179.1"/>
    </source>
</evidence>
<dbReference type="SMART" id="SM00052">
    <property type="entry name" value="EAL"/>
    <property type="match status" value="1"/>
</dbReference>
<dbReference type="PROSITE" id="PS50113">
    <property type="entry name" value="PAC"/>
    <property type="match status" value="1"/>
</dbReference>
<dbReference type="PROSITE" id="PS50883">
    <property type="entry name" value="EAL"/>
    <property type="match status" value="1"/>
</dbReference>
<dbReference type="PANTHER" id="PTHR44757:SF2">
    <property type="entry name" value="BIOFILM ARCHITECTURE MAINTENANCE PROTEIN MBAA"/>
    <property type="match status" value="1"/>
</dbReference>
<feature type="domain" description="GGDEF" evidence="3">
    <location>
        <begin position="295"/>
        <end position="436"/>
    </location>
</feature>
<dbReference type="Gene3D" id="3.30.70.270">
    <property type="match status" value="1"/>
</dbReference>
<feature type="domain" description="EAL" evidence="2">
    <location>
        <begin position="445"/>
        <end position="698"/>
    </location>
</feature>